<organism evidence="2 3">
    <name type="scientific">Denitromonas halophila</name>
    <dbReference type="NCBI Taxonomy" id="1629404"/>
    <lineage>
        <taxon>Bacteria</taxon>
        <taxon>Pseudomonadati</taxon>
        <taxon>Pseudomonadota</taxon>
        <taxon>Betaproteobacteria</taxon>
        <taxon>Rhodocyclales</taxon>
        <taxon>Zoogloeaceae</taxon>
        <taxon>Denitromonas</taxon>
    </lineage>
</organism>
<dbReference type="RefSeq" id="WP_144311365.1">
    <property type="nucleotide sequence ID" value="NZ_VMNK01000029.1"/>
</dbReference>
<reference evidence="2 3" key="1">
    <citation type="submission" date="2019-07" db="EMBL/GenBank/DDBJ databases">
        <title>The pathways for chlorine oxyanion respiration interact through the shared metabolite chlorate.</title>
        <authorList>
            <person name="Barnum T.P."/>
            <person name="Cheng Y."/>
            <person name="Hill K.A."/>
            <person name="Lucas L.N."/>
            <person name="Carlson H.K."/>
            <person name="Coates J.D."/>
        </authorList>
    </citation>
    <scope>NUCLEOTIDE SEQUENCE [LARGE SCALE GENOMIC DNA]</scope>
    <source>
        <strain evidence="2 3">SFB-3</strain>
    </source>
</reference>
<evidence type="ECO:0000313" key="2">
    <source>
        <dbReference type="EMBL" id="TVO50616.1"/>
    </source>
</evidence>
<keyword evidence="3" id="KW-1185">Reference proteome</keyword>
<dbReference type="Proteomes" id="UP000319502">
    <property type="component" value="Unassembled WGS sequence"/>
</dbReference>
<feature type="domain" description="DUF2345" evidence="1">
    <location>
        <begin position="1"/>
        <end position="82"/>
    </location>
</feature>
<dbReference type="InterPro" id="IPR018769">
    <property type="entry name" value="VgrG2_DUF2345"/>
</dbReference>
<name>A0A557QCJ1_9RHOO</name>
<dbReference type="EMBL" id="VMNK01000029">
    <property type="protein sequence ID" value="TVO50616.1"/>
    <property type="molecule type" value="Genomic_DNA"/>
</dbReference>
<comment type="caution">
    <text evidence="2">The sequence shown here is derived from an EMBL/GenBank/DDBJ whole genome shotgun (WGS) entry which is preliminary data.</text>
</comment>
<proteinExistence type="predicted"/>
<protein>
    <submittedName>
        <fullName evidence="2">DUF2345 domain-containing protein</fullName>
    </submittedName>
</protein>
<dbReference type="OrthoDB" id="8590234at2"/>
<sequence>TGISLIAARDDIEMQAQSDEMKFQARDDLEMVSITEHIDFAAGKRIVIATEGGASITIDGGITVECPGTITVHASKKSFGGPTHLSYDAPSFSPPDAFHLKPVLRWQHTGDPAINRRFRAMLEDGRVIEGRTDGAGQTDLLDMANFQKATIEILPEEPGAS</sequence>
<dbReference type="Pfam" id="PF10106">
    <property type="entry name" value="DUF2345"/>
    <property type="match status" value="1"/>
</dbReference>
<accession>A0A557QCJ1</accession>
<feature type="non-terminal residue" evidence="2">
    <location>
        <position position="1"/>
    </location>
</feature>
<gene>
    <name evidence="2" type="ORF">FHP91_20855</name>
</gene>
<evidence type="ECO:0000259" key="1">
    <source>
        <dbReference type="Pfam" id="PF10106"/>
    </source>
</evidence>
<dbReference type="AlphaFoldDB" id="A0A557QCJ1"/>
<evidence type="ECO:0000313" key="3">
    <source>
        <dbReference type="Proteomes" id="UP000319502"/>
    </source>
</evidence>